<keyword evidence="2 5" id="KW-0853">WD repeat</keyword>
<dbReference type="SUPFAM" id="SSF50978">
    <property type="entry name" value="WD40 repeat-like"/>
    <property type="match status" value="1"/>
</dbReference>
<accession>A0A0J8B3W1</accession>
<dbReference type="PROSITE" id="PS50294">
    <property type="entry name" value="WD_REPEATS_REGION"/>
    <property type="match status" value="1"/>
</dbReference>
<dbReference type="OrthoDB" id="10251154at2759"/>
<evidence type="ECO:0000313" key="8">
    <source>
        <dbReference type="Proteomes" id="UP000035740"/>
    </source>
</evidence>
<dbReference type="InterPro" id="IPR012952">
    <property type="entry name" value="BING4_C_dom"/>
</dbReference>
<sequence length="195" mass="21174">QDTSTGAVVAEHRTKKGETHVMTHNPQNAVVHVGHSQGVVTLWTPNMSSAAATILCHKGAVQAMKVANNGYTMATSGAEGRVAIWDLRNYKLVYELPTFAPASSIDISQTGLMALGINGRVQIYKDETLYMTHMLQRSNINQVKFCPFQDVCGLGHSNGLSSIVIPGAAEANFDAFEANPFETKSQRREAEIKQL</sequence>
<dbReference type="AlphaFoldDB" id="A0A0J8B3W1"/>
<dbReference type="Gramene" id="KMS94528">
    <property type="protein sequence ID" value="KMS94528"/>
    <property type="gene ID" value="BVRB_020510"/>
</dbReference>
<dbReference type="InterPro" id="IPR036322">
    <property type="entry name" value="WD40_repeat_dom_sf"/>
</dbReference>
<dbReference type="InterPro" id="IPR001680">
    <property type="entry name" value="WD40_rpt"/>
</dbReference>
<evidence type="ECO:0000256" key="4">
    <source>
        <dbReference type="ARBA" id="ARBA00023242"/>
    </source>
</evidence>
<dbReference type="GO" id="GO:0032040">
    <property type="term" value="C:small-subunit processome"/>
    <property type="evidence" value="ECO:0007669"/>
    <property type="project" value="TreeGrafter"/>
</dbReference>
<dbReference type="SMART" id="SM00320">
    <property type="entry name" value="WD40"/>
    <property type="match status" value="2"/>
</dbReference>
<gene>
    <name evidence="7" type="ORF">BVRB_020510</name>
</gene>
<dbReference type="Proteomes" id="UP000035740">
    <property type="component" value="Unassembled WGS sequence"/>
</dbReference>
<dbReference type="GO" id="GO:0030686">
    <property type="term" value="C:90S preribosome"/>
    <property type="evidence" value="ECO:0007669"/>
    <property type="project" value="TreeGrafter"/>
</dbReference>
<dbReference type="PROSITE" id="PS50082">
    <property type="entry name" value="WD_REPEATS_2"/>
    <property type="match status" value="1"/>
</dbReference>
<dbReference type="EMBL" id="KQ092742">
    <property type="protein sequence ID" value="KMS94528.1"/>
    <property type="molecule type" value="Genomic_DNA"/>
</dbReference>
<comment type="subcellular location">
    <subcellularLocation>
        <location evidence="1">Nucleus</location>
        <location evidence="1">Nucleolus</location>
    </subcellularLocation>
</comment>
<evidence type="ECO:0000256" key="2">
    <source>
        <dbReference type="ARBA" id="ARBA00022574"/>
    </source>
</evidence>
<dbReference type="eggNOG" id="KOG1272">
    <property type="taxonomic scope" value="Eukaryota"/>
</dbReference>
<evidence type="ECO:0000256" key="3">
    <source>
        <dbReference type="ARBA" id="ARBA00022737"/>
    </source>
</evidence>
<keyword evidence="8" id="KW-1185">Reference proteome</keyword>
<evidence type="ECO:0000313" key="7">
    <source>
        <dbReference type="EMBL" id="KMS94528.1"/>
    </source>
</evidence>
<keyword evidence="3" id="KW-0677">Repeat</keyword>
<dbReference type="Gene3D" id="2.130.10.10">
    <property type="entry name" value="YVTN repeat-like/Quinoprotein amine dehydrogenase"/>
    <property type="match status" value="1"/>
</dbReference>
<feature type="non-terminal residue" evidence="7">
    <location>
        <position position="1"/>
    </location>
</feature>
<dbReference type="Pfam" id="PF08149">
    <property type="entry name" value="BING4CT"/>
    <property type="match status" value="1"/>
</dbReference>
<protein>
    <recommendedName>
        <fullName evidence="6">BING4 C-terminal domain-containing protein</fullName>
    </recommendedName>
</protein>
<dbReference type="PANTHER" id="PTHR14085">
    <property type="entry name" value="WD-REPEAT PROTEIN BING4"/>
    <property type="match status" value="1"/>
</dbReference>
<dbReference type="GO" id="GO:0000462">
    <property type="term" value="P:maturation of SSU-rRNA from tricistronic rRNA transcript (SSU-rRNA, 5.8S rRNA, LSU-rRNA)"/>
    <property type="evidence" value="ECO:0007669"/>
    <property type="project" value="TreeGrafter"/>
</dbReference>
<proteinExistence type="predicted"/>
<feature type="repeat" description="WD" evidence="5">
    <location>
        <begin position="54"/>
        <end position="95"/>
    </location>
</feature>
<dbReference type="InterPro" id="IPR015943">
    <property type="entry name" value="WD40/YVTN_repeat-like_dom_sf"/>
</dbReference>
<feature type="non-terminal residue" evidence="7">
    <location>
        <position position="195"/>
    </location>
</feature>
<name>A0A0J8B3W1_BETVV</name>
<evidence type="ECO:0000259" key="6">
    <source>
        <dbReference type="SMART" id="SM01033"/>
    </source>
</evidence>
<reference evidence="7 8" key="1">
    <citation type="journal article" date="2014" name="Nature">
        <title>The genome of the recently domesticated crop plant sugar beet (Beta vulgaris).</title>
        <authorList>
            <person name="Dohm J.C."/>
            <person name="Minoche A.E."/>
            <person name="Holtgrawe D."/>
            <person name="Capella-Gutierrez S."/>
            <person name="Zakrzewski F."/>
            <person name="Tafer H."/>
            <person name="Rupp O."/>
            <person name="Sorensen T.R."/>
            <person name="Stracke R."/>
            <person name="Reinhardt R."/>
            <person name="Goesmann A."/>
            <person name="Kraft T."/>
            <person name="Schulz B."/>
            <person name="Stadler P.F."/>
            <person name="Schmidt T."/>
            <person name="Gabaldon T."/>
            <person name="Lehrach H."/>
            <person name="Weisshaar B."/>
            <person name="Himmelbauer H."/>
        </authorList>
    </citation>
    <scope>NUCLEOTIDE SEQUENCE [LARGE SCALE GENOMIC DNA]</scope>
    <source>
        <tissue evidence="7">Taproot</tissue>
    </source>
</reference>
<dbReference type="InterPro" id="IPR040315">
    <property type="entry name" value="WDR46/Utp7"/>
</dbReference>
<dbReference type="PANTHER" id="PTHR14085:SF3">
    <property type="entry name" value="WD REPEAT-CONTAINING PROTEIN 46"/>
    <property type="match status" value="1"/>
</dbReference>
<dbReference type="SMART" id="SM01033">
    <property type="entry name" value="BING4CT"/>
    <property type="match status" value="1"/>
</dbReference>
<evidence type="ECO:0000256" key="1">
    <source>
        <dbReference type="ARBA" id="ARBA00004604"/>
    </source>
</evidence>
<feature type="domain" description="BING4 C-terminal" evidence="6">
    <location>
        <begin position="129"/>
        <end position="195"/>
    </location>
</feature>
<evidence type="ECO:0000256" key="5">
    <source>
        <dbReference type="PROSITE-ProRule" id="PRU00221"/>
    </source>
</evidence>
<organism evidence="7 8">
    <name type="scientific">Beta vulgaris subsp. vulgaris</name>
    <name type="common">Beet</name>
    <dbReference type="NCBI Taxonomy" id="3555"/>
    <lineage>
        <taxon>Eukaryota</taxon>
        <taxon>Viridiplantae</taxon>
        <taxon>Streptophyta</taxon>
        <taxon>Embryophyta</taxon>
        <taxon>Tracheophyta</taxon>
        <taxon>Spermatophyta</taxon>
        <taxon>Magnoliopsida</taxon>
        <taxon>eudicotyledons</taxon>
        <taxon>Gunneridae</taxon>
        <taxon>Pentapetalae</taxon>
        <taxon>Caryophyllales</taxon>
        <taxon>Chenopodiaceae</taxon>
        <taxon>Betoideae</taxon>
        <taxon>Beta</taxon>
    </lineage>
</organism>
<keyword evidence="4" id="KW-0539">Nucleus</keyword>